<evidence type="ECO:0000313" key="2">
    <source>
        <dbReference type="EMBL" id="KZT75772.1"/>
    </source>
</evidence>
<reference evidence="2 3" key="1">
    <citation type="journal article" date="2015" name="Proc. Natl. Acad. Sci. U.S.A.">
        <title>The resurrection genome of Boea hygrometrica: A blueprint for survival of dehydration.</title>
        <authorList>
            <person name="Xiao L."/>
            <person name="Yang G."/>
            <person name="Zhang L."/>
            <person name="Yang X."/>
            <person name="Zhao S."/>
            <person name="Ji Z."/>
            <person name="Zhou Q."/>
            <person name="Hu M."/>
            <person name="Wang Y."/>
            <person name="Chen M."/>
            <person name="Xu Y."/>
            <person name="Jin H."/>
            <person name="Xiao X."/>
            <person name="Hu G."/>
            <person name="Bao F."/>
            <person name="Hu Y."/>
            <person name="Wan P."/>
            <person name="Li L."/>
            <person name="Deng X."/>
            <person name="Kuang T."/>
            <person name="Xiang C."/>
            <person name="Zhu J.K."/>
            <person name="Oliver M.J."/>
            <person name="He Y."/>
        </authorList>
    </citation>
    <scope>NUCLEOTIDE SEQUENCE [LARGE SCALE GENOMIC DNA]</scope>
    <source>
        <strain evidence="3">cv. XS01</strain>
    </source>
</reference>
<organism evidence="2 3">
    <name type="scientific">Dorcoceras hygrometricum</name>
    <dbReference type="NCBI Taxonomy" id="472368"/>
    <lineage>
        <taxon>Eukaryota</taxon>
        <taxon>Viridiplantae</taxon>
        <taxon>Streptophyta</taxon>
        <taxon>Embryophyta</taxon>
        <taxon>Tracheophyta</taxon>
        <taxon>Spermatophyta</taxon>
        <taxon>Magnoliopsida</taxon>
        <taxon>eudicotyledons</taxon>
        <taxon>Gunneridae</taxon>
        <taxon>Pentapetalae</taxon>
        <taxon>asterids</taxon>
        <taxon>lamiids</taxon>
        <taxon>Lamiales</taxon>
        <taxon>Gesneriaceae</taxon>
        <taxon>Didymocarpoideae</taxon>
        <taxon>Trichosporeae</taxon>
        <taxon>Loxocarpinae</taxon>
        <taxon>Dorcoceras</taxon>
    </lineage>
</organism>
<sequence length="92" mass="9804">MIMADIGDPPSPPPAKPALEAPPLLDQLLLGQPAAVGSCPPPQGHPPPPTGPATSVLSVPPTPRSNTDQPRRRYAICRREKDMFVLRVEPDN</sequence>
<dbReference type="Proteomes" id="UP000250235">
    <property type="component" value="Unassembled WGS sequence"/>
</dbReference>
<dbReference type="AlphaFoldDB" id="A0A2Z6ZRM0"/>
<dbReference type="EMBL" id="KV195787">
    <property type="protein sequence ID" value="KZT75772.1"/>
    <property type="molecule type" value="Genomic_DNA"/>
</dbReference>
<feature type="region of interest" description="Disordered" evidence="1">
    <location>
        <begin position="1"/>
        <end position="75"/>
    </location>
</feature>
<feature type="compositionally biased region" description="Pro residues" evidence="1">
    <location>
        <begin position="39"/>
        <end position="51"/>
    </location>
</feature>
<accession>A0A2Z6ZRM0</accession>
<keyword evidence="3" id="KW-1185">Reference proteome</keyword>
<name>A0A2Z6ZRM0_9LAMI</name>
<evidence type="ECO:0000313" key="3">
    <source>
        <dbReference type="Proteomes" id="UP000250235"/>
    </source>
</evidence>
<protein>
    <submittedName>
        <fullName evidence="2">Uncharacterized protein</fullName>
    </submittedName>
</protein>
<gene>
    <name evidence="2" type="ORF">F511_47203</name>
</gene>
<proteinExistence type="predicted"/>
<feature type="compositionally biased region" description="Low complexity" evidence="1">
    <location>
        <begin position="17"/>
        <end position="35"/>
    </location>
</feature>
<evidence type="ECO:0000256" key="1">
    <source>
        <dbReference type="SAM" id="MobiDB-lite"/>
    </source>
</evidence>